<evidence type="ECO:0000313" key="2">
    <source>
        <dbReference type="EMBL" id="KAK6170156.1"/>
    </source>
</evidence>
<dbReference type="EMBL" id="JAZGQO010000014">
    <property type="protein sequence ID" value="KAK6170156.1"/>
    <property type="molecule type" value="Genomic_DNA"/>
</dbReference>
<feature type="compositionally biased region" description="Low complexity" evidence="1">
    <location>
        <begin position="76"/>
        <end position="86"/>
    </location>
</feature>
<comment type="caution">
    <text evidence="2">The sequence shown here is derived from an EMBL/GenBank/DDBJ whole genome shotgun (WGS) entry which is preliminary data.</text>
</comment>
<dbReference type="AlphaFoldDB" id="A0AAN8PCC7"/>
<evidence type="ECO:0000313" key="3">
    <source>
        <dbReference type="Proteomes" id="UP001347796"/>
    </source>
</evidence>
<dbReference type="Proteomes" id="UP001347796">
    <property type="component" value="Unassembled WGS sequence"/>
</dbReference>
<proteinExistence type="predicted"/>
<feature type="compositionally biased region" description="Low complexity" evidence="1">
    <location>
        <begin position="150"/>
        <end position="162"/>
    </location>
</feature>
<accession>A0AAN8PCC7</accession>
<feature type="compositionally biased region" description="Low complexity" evidence="1">
    <location>
        <begin position="31"/>
        <end position="49"/>
    </location>
</feature>
<feature type="compositionally biased region" description="Polar residues" evidence="1">
    <location>
        <begin position="138"/>
        <end position="147"/>
    </location>
</feature>
<protein>
    <submittedName>
        <fullName evidence="2">Uncharacterized protein</fullName>
    </submittedName>
</protein>
<organism evidence="2 3">
    <name type="scientific">Patella caerulea</name>
    <name type="common">Rayed Mediterranean limpet</name>
    <dbReference type="NCBI Taxonomy" id="87958"/>
    <lineage>
        <taxon>Eukaryota</taxon>
        <taxon>Metazoa</taxon>
        <taxon>Spiralia</taxon>
        <taxon>Lophotrochozoa</taxon>
        <taxon>Mollusca</taxon>
        <taxon>Gastropoda</taxon>
        <taxon>Patellogastropoda</taxon>
        <taxon>Patelloidea</taxon>
        <taxon>Patellidae</taxon>
        <taxon>Patella</taxon>
    </lineage>
</organism>
<name>A0AAN8PCC7_PATCE</name>
<sequence length="399" mass="44193">MSATIKAKTRRRDKSLTVLAPVGIRSSARVRQSTGRTSSSTSEAESQSSPVKKGRRKSARILPLLKQPYDADKENSSGSVSEANSSPQLTDEYEFDEIDVMPIIDSSNKKQKKTVKSGSKPRTSKKKSTDKKFTSNKICSSKSSAKTMGSKLKSSKISPSSSTPVFSVMDNKQMESSHSKRQITDVNSEQSVNKRRKQNSLKLNAITDGTLIKKQNNKIKTNGSRSSKRKLTETINITPIVRRKVEKPGEMDSGMFISPPPKKLLRLTAKGTSTPSENLTSTINDSSSVKLGFDESVSLLFSPVEKVLSPSPTSDYCSIDYSIPQFSLGDISKPTFEDEDQSDIKLNKSINIQYKPAKVKIDKVKKPKARYSVSKVDAWAEKVNNQFDEIERFELSIED</sequence>
<keyword evidence="3" id="KW-1185">Reference proteome</keyword>
<evidence type="ECO:0000256" key="1">
    <source>
        <dbReference type="SAM" id="MobiDB-lite"/>
    </source>
</evidence>
<reference evidence="2 3" key="1">
    <citation type="submission" date="2024-01" db="EMBL/GenBank/DDBJ databases">
        <title>The genome of the rayed Mediterranean limpet Patella caerulea (Linnaeus, 1758).</title>
        <authorList>
            <person name="Anh-Thu Weber A."/>
            <person name="Halstead-Nussloch G."/>
        </authorList>
    </citation>
    <scope>NUCLEOTIDE SEQUENCE [LARGE SCALE GENOMIC DNA]</scope>
    <source>
        <strain evidence="2">AATW-2023a</strain>
        <tissue evidence="2">Whole specimen</tissue>
    </source>
</reference>
<gene>
    <name evidence="2" type="ORF">SNE40_018621</name>
</gene>
<feature type="region of interest" description="Disordered" evidence="1">
    <location>
        <begin position="1"/>
        <end position="199"/>
    </location>
</feature>